<sequence length="222" mass="24353">MSNVTYLPWVTPDPDADNGALHESVHVAEPAPIPAVVHDMAAGSADPAAASDIEREAAVDSLLLDAELERLDSIVIRKLTAGDMSSGEVRVFLVQQGIPELDALRWVERYERLGYVDDERLAEALARAWSERKGKGRGAIASEMRRRHIDPDICNRVLANMSDESEADKALEVALTRARQLGRLDRATAERRLVGFLSRRGFNGSTVRDAVREALDSTRNAG</sequence>
<dbReference type="InterPro" id="IPR053925">
    <property type="entry name" value="RecX_HTH_3rd"/>
</dbReference>
<dbReference type="GO" id="GO:0006282">
    <property type="term" value="P:regulation of DNA repair"/>
    <property type="evidence" value="ECO:0007669"/>
    <property type="project" value="InterPro"/>
</dbReference>
<evidence type="ECO:0000256" key="4">
    <source>
        <dbReference type="ARBA" id="ARBA00022490"/>
    </source>
</evidence>
<comment type="subcellular location">
    <subcellularLocation>
        <location evidence="1">Cytoplasm</location>
    </subcellularLocation>
</comment>
<dbReference type="Pfam" id="PF21981">
    <property type="entry name" value="RecX_HTH3"/>
    <property type="match status" value="1"/>
</dbReference>
<evidence type="ECO:0000256" key="1">
    <source>
        <dbReference type="ARBA" id="ARBA00004496"/>
    </source>
</evidence>
<evidence type="ECO:0000313" key="7">
    <source>
        <dbReference type="EMBL" id="CAB4552723.1"/>
    </source>
</evidence>
<gene>
    <name evidence="7" type="ORF">UFOPK1591_00158</name>
</gene>
<accession>A0A6J6CRF2</accession>
<keyword evidence="4" id="KW-0963">Cytoplasm</keyword>
<proteinExistence type="inferred from homology"/>
<evidence type="ECO:0000256" key="2">
    <source>
        <dbReference type="ARBA" id="ARBA00009695"/>
    </source>
</evidence>
<name>A0A6J6CRF2_9ZZZZ</name>
<dbReference type="Pfam" id="PF02631">
    <property type="entry name" value="RecX_HTH2"/>
    <property type="match status" value="1"/>
</dbReference>
<dbReference type="InterPro" id="IPR003783">
    <property type="entry name" value="Regulatory_RecX"/>
</dbReference>
<evidence type="ECO:0000256" key="3">
    <source>
        <dbReference type="ARBA" id="ARBA00018111"/>
    </source>
</evidence>
<protein>
    <recommendedName>
        <fullName evidence="3">Regulatory protein RecX</fullName>
    </recommendedName>
</protein>
<dbReference type="PANTHER" id="PTHR33602">
    <property type="entry name" value="REGULATORY PROTEIN RECX FAMILY PROTEIN"/>
    <property type="match status" value="1"/>
</dbReference>
<dbReference type="AlphaFoldDB" id="A0A6J6CRF2"/>
<organism evidence="7">
    <name type="scientific">freshwater metagenome</name>
    <dbReference type="NCBI Taxonomy" id="449393"/>
    <lineage>
        <taxon>unclassified sequences</taxon>
        <taxon>metagenomes</taxon>
        <taxon>ecological metagenomes</taxon>
    </lineage>
</organism>
<dbReference type="InterPro" id="IPR053924">
    <property type="entry name" value="RecX_HTH_2nd"/>
</dbReference>
<dbReference type="InterPro" id="IPR036388">
    <property type="entry name" value="WH-like_DNA-bd_sf"/>
</dbReference>
<dbReference type="HAMAP" id="MF_01114">
    <property type="entry name" value="RecX"/>
    <property type="match status" value="1"/>
</dbReference>
<feature type="domain" description="RecX third three-helical" evidence="6">
    <location>
        <begin position="165"/>
        <end position="211"/>
    </location>
</feature>
<reference evidence="7" key="1">
    <citation type="submission" date="2020-05" db="EMBL/GenBank/DDBJ databases">
        <authorList>
            <person name="Chiriac C."/>
            <person name="Salcher M."/>
            <person name="Ghai R."/>
            <person name="Kavagutti S V."/>
        </authorList>
    </citation>
    <scope>NUCLEOTIDE SEQUENCE</scope>
</reference>
<feature type="domain" description="RecX second three-helical" evidence="5">
    <location>
        <begin position="117"/>
        <end position="158"/>
    </location>
</feature>
<dbReference type="Gene3D" id="1.10.10.10">
    <property type="entry name" value="Winged helix-like DNA-binding domain superfamily/Winged helix DNA-binding domain"/>
    <property type="match status" value="2"/>
</dbReference>
<dbReference type="PANTHER" id="PTHR33602:SF1">
    <property type="entry name" value="REGULATORY PROTEIN RECX FAMILY PROTEIN"/>
    <property type="match status" value="1"/>
</dbReference>
<comment type="similarity">
    <text evidence="2">Belongs to the RecX family.</text>
</comment>
<evidence type="ECO:0000259" key="6">
    <source>
        <dbReference type="Pfam" id="PF21981"/>
    </source>
</evidence>
<evidence type="ECO:0000259" key="5">
    <source>
        <dbReference type="Pfam" id="PF02631"/>
    </source>
</evidence>
<dbReference type="GO" id="GO:0005737">
    <property type="term" value="C:cytoplasm"/>
    <property type="evidence" value="ECO:0007669"/>
    <property type="project" value="UniProtKB-SubCell"/>
</dbReference>
<dbReference type="EMBL" id="CAEZTD010000007">
    <property type="protein sequence ID" value="CAB4552723.1"/>
    <property type="molecule type" value="Genomic_DNA"/>
</dbReference>